<dbReference type="InterPro" id="IPR008308">
    <property type="entry name" value="YpbB-like"/>
</dbReference>
<dbReference type="Proteomes" id="UP000199095">
    <property type="component" value="Unassembled WGS sequence"/>
</dbReference>
<evidence type="ECO:0000313" key="2">
    <source>
        <dbReference type="EMBL" id="SET89342.1"/>
    </source>
</evidence>
<dbReference type="Gene3D" id="1.10.10.1390">
    <property type="entry name" value="ATP-dependent DNA helicase RecQ"/>
    <property type="match status" value="1"/>
</dbReference>
<dbReference type="OrthoDB" id="2354672at2"/>
<reference evidence="3" key="1">
    <citation type="submission" date="2016-10" db="EMBL/GenBank/DDBJ databases">
        <authorList>
            <person name="Varghese N."/>
            <person name="Submissions S."/>
        </authorList>
    </citation>
    <scope>NUCLEOTIDE SEQUENCE [LARGE SCALE GENOMIC DNA]</scope>
    <source>
        <strain evidence="3">CGMCC 1.3566</strain>
    </source>
</reference>
<feature type="domain" description="Helicase Helix-turn-helix" evidence="1">
    <location>
        <begin position="254"/>
        <end position="342"/>
    </location>
</feature>
<dbReference type="EMBL" id="FOHJ01000010">
    <property type="protein sequence ID" value="SET89342.1"/>
    <property type="molecule type" value="Genomic_DNA"/>
</dbReference>
<accession>A0A1I0I0V6</accession>
<sequence length="347" mass="40843">MYSAILLKCITKLQNERSPSSIYHLLKGKRSSQTIQDAKAYGLSPFFGIYKTLSKKQFQNSLSILQKENLITWLDDDQLMITEAGRISLQTDMEESPELDWLDGFNVHHIAPQFWLRLLLWIQTGSNLLKDESHFIPVHDQWESVDWVRQFYRNKKKDLEGHFTNLYQELYSLLKLHRSFHADIVVSRLTGYKKIGLSKQQIAEKWKLPIEDVEMYIQSSIHFIVNKVCQNQSEFPALLAFIPEKLKQLPLTDSAAKTYYWLKQGYSIEHIAKKRRLKINTIQDHLIEITYVDSSFSIDSYVAKEDKEMINRTIDELNTKRLKVIKDHLPDSVSYFMIRMVMAKNYQ</sequence>
<dbReference type="AlphaFoldDB" id="A0A1I0I0V6"/>
<dbReference type="InterPro" id="IPR029491">
    <property type="entry name" value="Helicase_HTH"/>
</dbReference>
<dbReference type="STRING" id="237682.SAMN05421676_11056"/>
<dbReference type="PIRSF" id="PIRSF021350">
    <property type="entry name" value="UCP021350"/>
    <property type="match status" value="1"/>
</dbReference>
<proteinExistence type="predicted"/>
<protein>
    <submittedName>
        <fullName evidence="2">Uncharacterized protein YpbB</fullName>
    </submittedName>
</protein>
<dbReference type="RefSeq" id="WP_093136673.1">
    <property type="nucleotide sequence ID" value="NZ_FOHJ01000010.1"/>
</dbReference>
<gene>
    <name evidence="2" type="ORF">SAMN05421676_11056</name>
</gene>
<keyword evidence="3" id="KW-1185">Reference proteome</keyword>
<evidence type="ECO:0000313" key="3">
    <source>
        <dbReference type="Proteomes" id="UP000199095"/>
    </source>
</evidence>
<name>A0A1I0I0V6_9BACI</name>
<evidence type="ECO:0000259" key="1">
    <source>
        <dbReference type="Pfam" id="PF14493"/>
    </source>
</evidence>
<dbReference type="Pfam" id="PF14493">
    <property type="entry name" value="HTH_40"/>
    <property type="match status" value="1"/>
</dbReference>
<organism evidence="2 3">
    <name type="scientific">Salinibacillus kushneri</name>
    <dbReference type="NCBI Taxonomy" id="237682"/>
    <lineage>
        <taxon>Bacteria</taxon>
        <taxon>Bacillati</taxon>
        <taxon>Bacillota</taxon>
        <taxon>Bacilli</taxon>
        <taxon>Bacillales</taxon>
        <taxon>Bacillaceae</taxon>
        <taxon>Salinibacillus</taxon>
    </lineage>
</organism>